<evidence type="ECO:0000259" key="2">
    <source>
        <dbReference type="SMART" id="SM00382"/>
    </source>
</evidence>
<feature type="region of interest" description="Disordered" evidence="1">
    <location>
        <begin position="360"/>
        <end position="512"/>
    </location>
</feature>
<feature type="compositionally biased region" description="Polar residues" evidence="1">
    <location>
        <begin position="415"/>
        <end position="429"/>
    </location>
</feature>
<evidence type="ECO:0000256" key="1">
    <source>
        <dbReference type="SAM" id="MobiDB-lite"/>
    </source>
</evidence>
<evidence type="ECO:0000313" key="4">
    <source>
        <dbReference type="Proteomes" id="UP000597444"/>
    </source>
</evidence>
<dbReference type="SUPFAM" id="SSF52540">
    <property type="entry name" value="P-loop containing nucleoside triphosphate hydrolases"/>
    <property type="match status" value="1"/>
</dbReference>
<accession>A0A8J3J0R5</accession>
<dbReference type="InterPro" id="IPR049945">
    <property type="entry name" value="AAA_22"/>
</dbReference>
<dbReference type="InterPro" id="IPR003593">
    <property type="entry name" value="AAA+_ATPase"/>
</dbReference>
<comment type="caution">
    <text evidence="3">The sequence shown here is derived from an EMBL/GenBank/DDBJ whole genome shotgun (WGS) entry which is preliminary data.</text>
</comment>
<proteinExistence type="predicted"/>
<organism evidence="3 4">
    <name type="scientific">Reticulibacter mediterranei</name>
    <dbReference type="NCBI Taxonomy" id="2778369"/>
    <lineage>
        <taxon>Bacteria</taxon>
        <taxon>Bacillati</taxon>
        <taxon>Chloroflexota</taxon>
        <taxon>Ktedonobacteria</taxon>
        <taxon>Ktedonobacterales</taxon>
        <taxon>Reticulibacteraceae</taxon>
        <taxon>Reticulibacter</taxon>
    </lineage>
</organism>
<protein>
    <recommendedName>
        <fullName evidence="2">AAA+ ATPase domain-containing protein</fullName>
    </recommendedName>
</protein>
<dbReference type="Pfam" id="PF13401">
    <property type="entry name" value="AAA_22"/>
    <property type="match status" value="1"/>
</dbReference>
<dbReference type="Proteomes" id="UP000597444">
    <property type="component" value="Unassembled WGS sequence"/>
</dbReference>
<keyword evidence="4" id="KW-1185">Reference proteome</keyword>
<feature type="domain" description="AAA+ ATPase" evidence="2">
    <location>
        <begin position="44"/>
        <end position="233"/>
    </location>
</feature>
<evidence type="ECO:0000313" key="3">
    <source>
        <dbReference type="EMBL" id="GHO98721.1"/>
    </source>
</evidence>
<dbReference type="RefSeq" id="WP_220209417.1">
    <property type="nucleotide sequence ID" value="NZ_BNJK01000002.1"/>
</dbReference>
<dbReference type="EMBL" id="BNJK01000002">
    <property type="protein sequence ID" value="GHO98721.1"/>
    <property type="molecule type" value="Genomic_DNA"/>
</dbReference>
<sequence>MDLRDIHHLSIEERKARFRQVTVTHHLLEQTHRKIMRAVREPAGFTFVLVYGPTGVGKSKMIETVVRQLGEELRVPSTPAFLRPRPPVPTPILVIEADQPDRSVFDRGDYYRAALTLMGEPTYQQRLHMDIHGEAQPVKRRPLRGKAAESNDLPELKAATKEAMPRHGVQVVMIDEAHQMLSGGSGANGATLQEQLEWLKSLSSTAQIIHILVGTYDLLNAGKLNGQIGRRCLPVHFSRYRLEREADCLEFQSALVSLLEQVPLLCDVEAFVGSYWVYFYEGCIGAIGVLKDWLTRAVSAAFDEGRETLTLDCLHDHMLPTDILRQMALDASEGEQKLEQTESNREHLWRILQGGELIAPIPPLPPCKSSPSSMPVDPPEPQKRSGPRTSDAPTPTPEVAEPPVKKTRSRKKSETNTLITPAEQESTQEASPDVSPVPAPPKRGRRKKSAEAEVTSGEAQTIAPATVENKAKAKQDETEEAPSKPKPKRRRSVGEPSPKRYAVGDVAKDHSP</sequence>
<dbReference type="InterPro" id="IPR027417">
    <property type="entry name" value="P-loop_NTPase"/>
</dbReference>
<reference evidence="3" key="1">
    <citation type="submission" date="2020-10" db="EMBL/GenBank/DDBJ databases">
        <title>Taxonomic study of unclassified bacteria belonging to the class Ktedonobacteria.</title>
        <authorList>
            <person name="Yabe S."/>
            <person name="Wang C.M."/>
            <person name="Zheng Y."/>
            <person name="Sakai Y."/>
            <person name="Cavaletti L."/>
            <person name="Monciardini P."/>
            <person name="Donadio S."/>
        </authorList>
    </citation>
    <scope>NUCLEOTIDE SEQUENCE</scope>
    <source>
        <strain evidence="3">ID150040</strain>
    </source>
</reference>
<dbReference type="AlphaFoldDB" id="A0A8J3J0R5"/>
<dbReference type="Gene3D" id="3.40.50.300">
    <property type="entry name" value="P-loop containing nucleotide triphosphate hydrolases"/>
    <property type="match status" value="1"/>
</dbReference>
<dbReference type="SMART" id="SM00382">
    <property type="entry name" value="AAA"/>
    <property type="match status" value="1"/>
</dbReference>
<gene>
    <name evidence="3" type="ORF">KSF_087690</name>
</gene>
<name>A0A8J3J0R5_9CHLR</name>
<dbReference type="GO" id="GO:0016887">
    <property type="term" value="F:ATP hydrolysis activity"/>
    <property type="evidence" value="ECO:0007669"/>
    <property type="project" value="InterPro"/>
</dbReference>